<organism evidence="2 3">
    <name type="scientific">Aneurinibacillus thermoaerophilus</name>
    <dbReference type="NCBI Taxonomy" id="143495"/>
    <lineage>
        <taxon>Bacteria</taxon>
        <taxon>Bacillati</taxon>
        <taxon>Bacillota</taxon>
        <taxon>Bacilli</taxon>
        <taxon>Bacillales</taxon>
        <taxon>Paenibacillaceae</taxon>
        <taxon>Aneurinibacillus group</taxon>
        <taxon>Aneurinibacillus</taxon>
    </lineage>
</organism>
<protein>
    <submittedName>
        <fullName evidence="2">Uncharacterized protein</fullName>
    </submittedName>
</protein>
<keyword evidence="1" id="KW-0812">Transmembrane</keyword>
<reference evidence="2 3" key="1">
    <citation type="submission" date="2016-10" db="EMBL/GenBank/DDBJ databases">
        <authorList>
            <person name="de Groot N.N."/>
        </authorList>
    </citation>
    <scope>NUCLEOTIDE SEQUENCE [LARGE SCALE GENOMIC DNA]</scope>
    <source>
        <strain evidence="2 3">L 420-91</strain>
    </source>
</reference>
<evidence type="ECO:0000313" key="3">
    <source>
        <dbReference type="Proteomes" id="UP000198956"/>
    </source>
</evidence>
<dbReference type="AlphaFoldDB" id="A0A1G7WQS6"/>
<feature type="transmembrane region" description="Helical" evidence="1">
    <location>
        <begin position="25"/>
        <end position="47"/>
    </location>
</feature>
<dbReference type="RefSeq" id="WP_091259741.1">
    <property type="nucleotide sequence ID" value="NZ_FNDE01000002.1"/>
</dbReference>
<dbReference type="EMBL" id="FNDE01000002">
    <property type="protein sequence ID" value="SDG74259.1"/>
    <property type="molecule type" value="Genomic_DNA"/>
</dbReference>
<proteinExistence type="predicted"/>
<evidence type="ECO:0000256" key="1">
    <source>
        <dbReference type="SAM" id="Phobius"/>
    </source>
</evidence>
<sequence>MIEFLQFLGQKLMQQKEILAWVDKMFYVTLKVMFAWLSMGFLTYIAYDNINKSVPERYKEYCYAITDSIAITITYIITVYYFISFF</sequence>
<dbReference type="Proteomes" id="UP000198956">
    <property type="component" value="Unassembled WGS sequence"/>
</dbReference>
<name>A0A1G7WQS6_ANETH</name>
<gene>
    <name evidence="2" type="ORF">SAMN04489735_100268</name>
</gene>
<evidence type="ECO:0000313" key="2">
    <source>
        <dbReference type="EMBL" id="SDG74259.1"/>
    </source>
</evidence>
<accession>A0A1G7WQS6</accession>
<keyword evidence="1" id="KW-0472">Membrane</keyword>
<feature type="transmembrane region" description="Helical" evidence="1">
    <location>
        <begin position="61"/>
        <end position="83"/>
    </location>
</feature>
<keyword evidence="1" id="KW-1133">Transmembrane helix</keyword>